<proteinExistence type="predicted"/>
<organism evidence="2 3">
    <name type="scientific">Floridaenema evergladense BLCC-F167</name>
    <dbReference type="NCBI Taxonomy" id="3153639"/>
    <lineage>
        <taxon>Bacteria</taxon>
        <taxon>Bacillati</taxon>
        <taxon>Cyanobacteriota</taxon>
        <taxon>Cyanophyceae</taxon>
        <taxon>Oscillatoriophycideae</taxon>
        <taxon>Aerosakkonematales</taxon>
        <taxon>Aerosakkonemataceae</taxon>
        <taxon>Floridanema</taxon>
        <taxon>Floridanema evergladense</taxon>
    </lineage>
</organism>
<sequence>MTQAINNEQLMIDEFKKLSTNQQQEVIDFIQFLQYKSQKDAKETQPISAYEAAQQWAGCVDSGLGDLSTNNAYLEGFGKE</sequence>
<dbReference type="EMBL" id="JBHFNT010000296">
    <property type="protein sequence ID" value="MFB2839150.1"/>
    <property type="molecule type" value="Genomic_DNA"/>
</dbReference>
<name>A0ABV4WVL1_9CYAN</name>
<evidence type="ECO:0000313" key="2">
    <source>
        <dbReference type="EMBL" id="MFB2839150.1"/>
    </source>
</evidence>
<dbReference type="Pfam" id="PF10047">
    <property type="entry name" value="DUF2281"/>
    <property type="match status" value="1"/>
</dbReference>
<accession>A0ABV4WVL1</accession>
<protein>
    <submittedName>
        <fullName evidence="2">DUF2281 domain-containing protein</fullName>
    </submittedName>
</protein>
<dbReference type="RefSeq" id="WP_413281438.1">
    <property type="nucleotide sequence ID" value="NZ_JBHFNT010000296.1"/>
</dbReference>
<comment type="caution">
    <text evidence="2">The sequence shown here is derived from an EMBL/GenBank/DDBJ whole genome shotgun (WGS) entry which is preliminary data.</text>
</comment>
<evidence type="ECO:0000313" key="3">
    <source>
        <dbReference type="Proteomes" id="UP001576780"/>
    </source>
</evidence>
<reference evidence="2 3" key="1">
    <citation type="submission" date="2024-09" db="EMBL/GenBank/DDBJ databases">
        <title>Floridaenema gen nov. (Aerosakkonemataceae, Aerosakkonematales ord. nov., Cyanobacteria) from benthic tropical and subtropical fresh waters, with the description of four new species.</title>
        <authorList>
            <person name="Moretto J.A."/>
            <person name="Berthold D.E."/>
            <person name="Lefler F.W."/>
            <person name="Huang I.-S."/>
            <person name="Laughinghouse H. IV."/>
        </authorList>
    </citation>
    <scope>NUCLEOTIDE SEQUENCE [LARGE SCALE GENOMIC DNA]</scope>
    <source>
        <strain evidence="2 3">BLCC-F167</strain>
    </source>
</reference>
<feature type="domain" description="DUF2281" evidence="1">
    <location>
        <begin position="12"/>
        <end position="59"/>
    </location>
</feature>
<evidence type="ECO:0000259" key="1">
    <source>
        <dbReference type="Pfam" id="PF10047"/>
    </source>
</evidence>
<keyword evidence="3" id="KW-1185">Reference proteome</keyword>
<gene>
    <name evidence="2" type="ORF">ACE1CA_32055</name>
</gene>
<dbReference type="InterPro" id="IPR018739">
    <property type="entry name" value="DUF2281"/>
</dbReference>
<dbReference type="Proteomes" id="UP001576780">
    <property type="component" value="Unassembled WGS sequence"/>
</dbReference>